<keyword evidence="1" id="KW-1133">Transmembrane helix</keyword>
<keyword evidence="1" id="KW-0812">Transmembrane</keyword>
<dbReference type="InterPro" id="IPR050640">
    <property type="entry name" value="Bact_2-comp_sensor_kinase"/>
</dbReference>
<feature type="domain" description="Signal transduction histidine kinase internal region" evidence="2">
    <location>
        <begin position="170"/>
        <end position="247"/>
    </location>
</feature>
<dbReference type="PANTHER" id="PTHR34220:SF7">
    <property type="entry name" value="SENSOR HISTIDINE KINASE YPDA"/>
    <property type="match status" value="1"/>
</dbReference>
<feature type="transmembrane region" description="Helical" evidence="1">
    <location>
        <begin position="135"/>
        <end position="154"/>
    </location>
</feature>
<reference evidence="3" key="1">
    <citation type="submission" date="2018-06" db="EMBL/GenBank/DDBJ databases">
        <authorList>
            <person name="Zhirakovskaya E."/>
        </authorList>
    </citation>
    <scope>NUCLEOTIDE SEQUENCE</scope>
</reference>
<protein>
    <submittedName>
        <fullName evidence="3">Autolysis histidine kinase LytS</fullName>
    </submittedName>
</protein>
<evidence type="ECO:0000313" key="3">
    <source>
        <dbReference type="EMBL" id="VAW99431.1"/>
    </source>
</evidence>
<dbReference type="InterPro" id="IPR036890">
    <property type="entry name" value="HATPase_C_sf"/>
</dbReference>
<dbReference type="GO" id="GO:0000155">
    <property type="term" value="F:phosphorelay sensor kinase activity"/>
    <property type="evidence" value="ECO:0007669"/>
    <property type="project" value="InterPro"/>
</dbReference>
<keyword evidence="3" id="KW-0418">Kinase</keyword>
<keyword evidence="1" id="KW-0472">Membrane</keyword>
<dbReference type="EMBL" id="UOFV01000176">
    <property type="protein sequence ID" value="VAW99431.1"/>
    <property type="molecule type" value="Genomic_DNA"/>
</dbReference>
<keyword evidence="3" id="KW-0808">Transferase</keyword>
<feature type="transmembrane region" description="Helical" evidence="1">
    <location>
        <begin position="26"/>
        <end position="46"/>
    </location>
</feature>
<evidence type="ECO:0000259" key="2">
    <source>
        <dbReference type="Pfam" id="PF06580"/>
    </source>
</evidence>
<organism evidence="3">
    <name type="scientific">hydrothermal vent metagenome</name>
    <dbReference type="NCBI Taxonomy" id="652676"/>
    <lineage>
        <taxon>unclassified sequences</taxon>
        <taxon>metagenomes</taxon>
        <taxon>ecological metagenomes</taxon>
    </lineage>
</organism>
<feature type="transmembrane region" description="Helical" evidence="1">
    <location>
        <begin position="89"/>
        <end position="115"/>
    </location>
</feature>
<dbReference type="PANTHER" id="PTHR34220">
    <property type="entry name" value="SENSOR HISTIDINE KINASE YPDA"/>
    <property type="match status" value="1"/>
</dbReference>
<feature type="transmembrane region" description="Helical" evidence="1">
    <location>
        <begin position="58"/>
        <end position="77"/>
    </location>
</feature>
<sequence>MTNTTDKKNNTPTDNFFLPDFCNVRMVFAVVIISELLAIVLTLSPLRSSGDRWNDLSIISLFVQWVALSSAGILCLARPRLARMKETHAATISYFLLLLTTLVITEAAFIIGAYLQLENWSSNFLLLSHWQVDLLLRNLGISAIFSAIVLRFFYIQHQWEQNVRAEAQSRLQALQSRIRPHFLFNSLNTIASLTQINADQAEAAVENLADLFRNNLADASLHISLEDELKLTQRYLEIEKLRLGERLQLCWNVDELPGDASVPRLILQPLLENAVYHGIEPISHGGTISIDGHVDNKALYISISNPLSQQKSVEQRQGNKIAQDNIRQRLAAIYGENGKLNVQENEKNYTITLIIPYQQGNPVATREEKAHT</sequence>
<accession>A0A3B1A5S8</accession>
<dbReference type="AlphaFoldDB" id="A0A3B1A5S8"/>
<dbReference type="GO" id="GO:0016020">
    <property type="term" value="C:membrane"/>
    <property type="evidence" value="ECO:0007669"/>
    <property type="project" value="InterPro"/>
</dbReference>
<proteinExistence type="predicted"/>
<gene>
    <name evidence="3" type="ORF">MNBD_GAMMA19-821</name>
</gene>
<evidence type="ECO:0000256" key="1">
    <source>
        <dbReference type="SAM" id="Phobius"/>
    </source>
</evidence>
<dbReference type="Gene3D" id="3.30.565.10">
    <property type="entry name" value="Histidine kinase-like ATPase, C-terminal domain"/>
    <property type="match status" value="1"/>
</dbReference>
<dbReference type="SUPFAM" id="SSF55874">
    <property type="entry name" value="ATPase domain of HSP90 chaperone/DNA topoisomerase II/histidine kinase"/>
    <property type="match status" value="1"/>
</dbReference>
<name>A0A3B1A5S8_9ZZZZ</name>
<dbReference type="Pfam" id="PF06580">
    <property type="entry name" value="His_kinase"/>
    <property type="match status" value="1"/>
</dbReference>
<dbReference type="InterPro" id="IPR010559">
    <property type="entry name" value="Sig_transdc_His_kin_internal"/>
</dbReference>